<dbReference type="InterPro" id="IPR013858">
    <property type="entry name" value="Peptidase_M10B_C"/>
</dbReference>
<evidence type="ECO:0000256" key="8">
    <source>
        <dbReference type="ARBA" id="ARBA00022833"/>
    </source>
</evidence>
<dbReference type="InterPro" id="IPR001818">
    <property type="entry name" value="Pept_M10_metallopeptidase"/>
</dbReference>
<dbReference type="PANTHER" id="PTHR38340">
    <property type="entry name" value="S-LAYER PROTEIN"/>
    <property type="match status" value="1"/>
</dbReference>
<organism evidence="11 12">
    <name type="scientific">Falsiroseomonas bella</name>
    <dbReference type="NCBI Taxonomy" id="2184016"/>
    <lineage>
        <taxon>Bacteria</taxon>
        <taxon>Pseudomonadati</taxon>
        <taxon>Pseudomonadota</taxon>
        <taxon>Alphaproteobacteria</taxon>
        <taxon>Acetobacterales</taxon>
        <taxon>Roseomonadaceae</taxon>
        <taxon>Falsiroseomonas</taxon>
    </lineage>
</organism>
<dbReference type="Pfam" id="PF00413">
    <property type="entry name" value="Peptidase_M10"/>
    <property type="match status" value="1"/>
</dbReference>
<comment type="cofactor">
    <cofactor evidence="1">
        <name>Ca(2+)</name>
        <dbReference type="ChEBI" id="CHEBI:29108"/>
    </cofactor>
</comment>
<comment type="caution">
    <text evidence="11">The sequence shown here is derived from an EMBL/GenBank/DDBJ whole genome shotgun (WGS) entry which is preliminary data.</text>
</comment>
<dbReference type="PRINTS" id="PR00313">
    <property type="entry name" value="CABNDNGRPT"/>
</dbReference>
<dbReference type="GO" id="GO:0005615">
    <property type="term" value="C:extracellular space"/>
    <property type="evidence" value="ECO:0007669"/>
    <property type="project" value="InterPro"/>
</dbReference>
<keyword evidence="6" id="KW-0677">Repeat</keyword>
<dbReference type="GO" id="GO:0008270">
    <property type="term" value="F:zinc ion binding"/>
    <property type="evidence" value="ECO:0007669"/>
    <property type="project" value="InterPro"/>
</dbReference>
<dbReference type="Pfam" id="PF08548">
    <property type="entry name" value="Peptidase_M10_C"/>
    <property type="match status" value="1"/>
</dbReference>
<dbReference type="InterPro" id="IPR011049">
    <property type="entry name" value="Serralysin-like_metalloprot_C"/>
</dbReference>
<feature type="domain" description="Peptidase M10 serralysin C-terminal" evidence="10">
    <location>
        <begin position="254"/>
        <end position="539"/>
    </location>
</feature>
<evidence type="ECO:0000256" key="4">
    <source>
        <dbReference type="ARBA" id="ARBA00022670"/>
    </source>
</evidence>
<dbReference type="PROSITE" id="PS00330">
    <property type="entry name" value="HEMOLYSIN_CALCIUM"/>
    <property type="match status" value="3"/>
</dbReference>
<evidence type="ECO:0000256" key="6">
    <source>
        <dbReference type="ARBA" id="ARBA00022737"/>
    </source>
</evidence>
<dbReference type="CDD" id="cd04277">
    <property type="entry name" value="ZnMc_serralysin_like"/>
    <property type="match status" value="1"/>
</dbReference>
<dbReference type="Gene3D" id="2.150.10.10">
    <property type="entry name" value="Serralysin-like metalloprotease, C-terminal"/>
    <property type="match status" value="2"/>
</dbReference>
<dbReference type="Gene3D" id="3.40.390.10">
    <property type="entry name" value="Collagenase (Catalytic Domain)"/>
    <property type="match status" value="1"/>
</dbReference>
<protein>
    <submittedName>
        <fullName evidence="11">Protease</fullName>
    </submittedName>
</protein>
<dbReference type="InterPro" id="IPR050557">
    <property type="entry name" value="RTX_toxin/Mannuronan_C5-epim"/>
</dbReference>
<dbReference type="GO" id="GO:0005509">
    <property type="term" value="F:calcium ion binding"/>
    <property type="evidence" value="ECO:0007669"/>
    <property type="project" value="InterPro"/>
</dbReference>
<evidence type="ECO:0000313" key="12">
    <source>
        <dbReference type="Proteomes" id="UP000245765"/>
    </source>
</evidence>
<dbReference type="RefSeq" id="WP_109868914.1">
    <property type="nucleotide sequence ID" value="NZ_QGNA01000001.1"/>
</dbReference>
<dbReference type="OrthoDB" id="223957at2"/>
<proteinExistence type="predicted"/>
<evidence type="ECO:0000256" key="5">
    <source>
        <dbReference type="ARBA" id="ARBA00022723"/>
    </source>
</evidence>
<dbReference type="GO" id="GO:0004222">
    <property type="term" value="F:metalloendopeptidase activity"/>
    <property type="evidence" value="ECO:0007669"/>
    <property type="project" value="InterPro"/>
</dbReference>
<dbReference type="InterPro" id="IPR001343">
    <property type="entry name" value="Hemolysn_Ca-bd"/>
</dbReference>
<dbReference type="InterPro" id="IPR024079">
    <property type="entry name" value="MetalloPept_cat_dom_sf"/>
</dbReference>
<sequence length="582" mass="59428">MCWQCWASTGFSSDSPDSPLGVAAVAAVPTAPRLFLAPTGHAGVDGVLSGFAWSLGDPVSFAFPDSAGDYEAFYGASEPARGFAQVGTVMRDAVRKILLGDAAGVASGPGSPGPSVLAFTGLELVETAQDSWADIRIARSSAPSTAWAYYPNGREGGDVWFGGRYNFDSPRLGTYQFMVAVHELGHALGLKHPHESWNGYGAMPLEWDSLEFTVMSYRSKVGASTSAGYTNGTFDYAQGWMMLDIAALQAMYGADYTHRAGDTVYRWDAATGESFVDGIGQGAPGNGIGGNANRVFLTIWDGGGVDTYDLSNYGEGVSVDLAPGGFSVLSAAQLATLDTRDGTKARGNVFNSLLFEGNAASLIENAVGGAGADTLAGNQAGNRLQGGAGNDWLDGREGADMLIGGLGADTMLGGAGFDSFVVDDARDVVIEAAGAELDRLIVATTQAVTLPAGVEMLWLGASGGIGIGNDGHNLLVGGAGADRLDGRGGKDLIEGGGGADTLLGGTGADSFVLRRGDGWDRIEDFAPGQDKLVLTGFGLTVSEVLGLLATVPGGTSLDLGGGDGVLLAALAPGQLSSGDFVL</sequence>
<evidence type="ECO:0000313" key="11">
    <source>
        <dbReference type="EMBL" id="PWS38293.1"/>
    </source>
</evidence>
<reference evidence="12" key="1">
    <citation type="submission" date="2018-05" db="EMBL/GenBank/DDBJ databases">
        <authorList>
            <person name="Du Z."/>
            <person name="Wang X."/>
        </authorList>
    </citation>
    <scope>NUCLEOTIDE SEQUENCE [LARGE SCALE GENOMIC DNA]</scope>
    <source>
        <strain evidence="12">CQN31</strain>
    </source>
</reference>
<comment type="subcellular location">
    <subcellularLocation>
        <location evidence="2">Secreted</location>
    </subcellularLocation>
</comment>
<accession>A0A317FI67</accession>
<keyword evidence="3" id="KW-0964">Secreted</keyword>
<keyword evidence="7" id="KW-0378">Hydrolase</keyword>
<gene>
    <name evidence="11" type="ORF">DFH01_03100</name>
</gene>
<keyword evidence="8" id="KW-0862">Zinc</keyword>
<dbReference type="SUPFAM" id="SSF55486">
    <property type="entry name" value="Metalloproteases ('zincins'), catalytic domain"/>
    <property type="match status" value="1"/>
</dbReference>
<keyword evidence="5" id="KW-0479">Metal-binding</keyword>
<dbReference type="SUPFAM" id="SSF51120">
    <property type="entry name" value="beta-Roll"/>
    <property type="match status" value="2"/>
</dbReference>
<dbReference type="Pfam" id="PF00353">
    <property type="entry name" value="HemolysinCabind"/>
    <property type="match status" value="2"/>
</dbReference>
<keyword evidence="12" id="KW-1185">Reference proteome</keyword>
<keyword evidence="4 11" id="KW-0645">Protease</keyword>
<dbReference type="Proteomes" id="UP000245765">
    <property type="component" value="Unassembled WGS sequence"/>
</dbReference>
<evidence type="ECO:0000259" key="10">
    <source>
        <dbReference type="Pfam" id="PF08548"/>
    </source>
</evidence>
<evidence type="ECO:0000256" key="1">
    <source>
        <dbReference type="ARBA" id="ARBA00001913"/>
    </source>
</evidence>
<feature type="domain" description="Peptidase M10 metallopeptidase" evidence="9">
    <location>
        <begin position="146"/>
        <end position="195"/>
    </location>
</feature>
<dbReference type="EMBL" id="QGNA01000001">
    <property type="protein sequence ID" value="PWS38293.1"/>
    <property type="molecule type" value="Genomic_DNA"/>
</dbReference>
<name>A0A317FI67_9PROT</name>
<evidence type="ECO:0000256" key="2">
    <source>
        <dbReference type="ARBA" id="ARBA00004613"/>
    </source>
</evidence>
<dbReference type="AlphaFoldDB" id="A0A317FI67"/>
<evidence type="ECO:0000259" key="9">
    <source>
        <dbReference type="Pfam" id="PF00413"/>
    </source>
</evidence>
<evidence type="ECO:0000256" key="3">
    <source>
        <dbReference type="ARBA" id="ARBA00022525"/>
    </source>
</evidence>
<evidence type="ECO:0000256" key="7">
    <source>
        <dbReference type="ARBA" id="ARBA00022801"/>
    </source>
</evidence>
<dbReference type="InterPro" id="IPR034033">
    <property type="entry name" value="Serralysin-like"/>
</dbReference>
<dbReference type="PANTHER" id="PTHR38340:SF1">
    <property type="entry name" value="S-LAYER PROTEIN"/>
    <property type="match status" value="1"/>
</dbReference>
<dbReference type="InterPro" id="IPR018511">
    <property type="entry name" value="Hemolysin-typ_Ca-bd_CS"/>
</dbReference>
<dbReference type="GO" id="GO:0006508">
    <property type="term" value="P:proteolysis"/>
    <property type="evidence" value="ECO:0007669"/>
    <property type="project" value="UniProtKB-KW"/>
</dbReference>
<dbReference type="GO" id="GO:0031012">
    <property type="term" value="C:extracellular matrix"/>
    <property type="evidence" value="ECO:0007669"/>
    <property type="project" value="InterPro"/>
</dbReference>